<proteinExistence type="predicted"/>
<dbReference type="Proteomes" id="UP001595789">
    <property type="component" value="Unassembled WGS sequence"/>
</dbReference>
<keyword evidence="2" id="KW-1185">Reference proteome</keyword>
<evidence type="ECO:0008006" key="3">
    <source>
        <dbReference type="Google" id="ProtNLM"/>
    </source>
</evidence>
<dbReference type="PROSITE" id="PS51257">
    <property type="entry name" value="PROKAR_LIPOPROTEIN"/>
    <property type="match status" value="1"/>
</dbReference>
<accession>A0ABV8P984</accession>
<dbReference type="RefSeq" id="WP_378985322.1">
    <property type="nucleotide sequence ID" value="NZ_JBHSBW010000011.1"/>
</dbReference>
<sequence>MRRISFIAMIMLSVLACKNRENKTVEEPNDSIETQILDNAKDTSNTQLVNNYIEVNTWVDDLKNFRQALYTKDIAKLKTYFIFPYDGDKSSIWSQMSFNDVEIAARKSKYVKPELFYAEDFNKYFDIIFNADFVKTIMKIKTSQLYSKHHSETPQFIADEQTYEMIADYNKEQNVLQLNMSYDNNSLDENGEKVSEGEHNVIYIFDVIDGKNIIFKKLELAG</sequence>
<dbReference type="EMBL" id="JBHSBW010000011">
    <property type="protein sequence ID" value="MFC4211860.1"/>
    <property type="molecule type" value="Genomic_DNA"/>
</dbReference>
<comment type="caution">
    <text evidence="1">The sequence shown here is derived from an EMBL/GenBank/DDBJ whole genome shotgun (WGS) entry which is preliminary data.</text>
</comment>
<gene>
    <name evidence="1" type="ORF">ACFOWA_11740</name>
</gene>
<organism evidence="1 2">
    <name type="scientific">Pedobacter lithocola</name>
    <dbReference type="NCBI Taxonomy" id="1908239"/>
    <lineage>
        <taxon>Bacteria</taxon>
        <taxon>Pseudomonadati</taxon>
        <taxon>Bacteroidota</taxon>
        <taxon>Sphingobacteriia</taxon>
        <taxon>Sphingobacteriales</taxon>
        <taxon>Sphingobacteriaceae</taxon>
        <taxon>Pedobacter</taxon>
    </lineage>
</organism>
<evidence type="ECO:0000313" key="1">
    <source>
        <dbReference type="EMBL" id="MFC4211860.1"/>
    </source>
</evidence>
<evidence type="ECO:0000313" key="2">
    <source>
        <dbReference type="Proteomes" id="UP001595789"/>
    </source>
</evidence>
<reference evidence="2" key="1">
    <citation type="journal article" date="2019" name="Int. J. Syst. Evol. Microbiol.">
        <title>The Global Catalogue of Microorganisms (GCM) 10K type strain sequencing project: providing services to taxonomists for standard genome sequencing and annotation.</title>
        <authorList>
            <consortium name="The Broad Institute Genomics Platform"/>
            <consortium name="The Broad Institute Genome Sequencing Center for Infectious Disease"/>
            <person name="Wu L."/>
            <person name="Ma J."/>
        </authorList>
    </citation>
    <scope>NUCLEOTIDE SEQUENCE [LARGE SCALE GENOMIC DNA]</scope>
    <source>
        <strain evidence="2">CCM 8691</strain>
    </source>
</reference>
<protein>
    <recommendedName>
        <fullName evidence="3">Lipoprotein</fullName>
    </recommendedName>
</protein>
<name>A0ABV8P984_9SPHI</name>